<gene>
    <name evidence="2" type="ORF">ISP20_11950</name>
</gene>
<dbReference type="Gene3D" id="3.40.50.10910">
    <property type="entry name" value="Amidohydrolase"/>
    <property type="match status" value="1"/>
</dbReference>
<dbReference type="Gene3D" id="3.30.110.90">
    <property type="entry name" value="Amidohydrolase"/>
    <property type="match status" value="1"/>
</dbReference>
<accession>A0ABS2JUX6</accession>
<comment type="caution">
    <text evidence="2">The sequence shown here is derived from an EMBL/GenBank/DDBJ whole genome shotgun (WGS) entry which is preliminary data.</text>
</comment>
<dbReference type="Proteomes" id="UP001430065">
    <property type="component" value="Unassembled WGS sequence"/>
</dbReference>
<protein>
    <submittedName>
        <fullName evidence="2">Amidohydrolase</fullName>
    </submittedName>
</protein>
<dbReference type="SUPFAM" id="SSF51556">
    <property type="entry name" value="Metallo-dependent hydrolases"/>
    <property type="match status" value="1"/>
</dbReference>
<evidence type="ECO:0000256" key="1">
    <source>
        <dbReference type="SAM" id="SignalP"/>
    </source>
</evidence>
<dbReference type="Gene3D" id="2.30.40.10">
    <property type="entry name" value="Urease, subunit C, domain 1"/>
    <property type="match status" value="1"/>
</dbReference>
<dbReference type="Gene3D" id="1.20.58.520">
    <property type="entry name" value="Amidohydrolase"/>
    <property type="match status" value="1"/>
</dbReference>
<keyword evidence="1" id="KW-0732">Signal</keyword>
<dbReference type="InterPro" id="IPR032466">
    <property type="entry name" value="Metal_Hydrolase"/>
</dbReference>
<dbReference type="SUPFAM" id="SSF51338">
    <property type="entry name" value="Composite domain of metallo-dependent hydrolases"/>
    <property type="match status" value="1"/>
</dbReference>
<keyword evidence="3" id="KW-1185">Reference proteome</keyword>
<proteinExistence type="predicted"/>
<dbReference type="InterPro" id="IPR011059">
    <property type="entry name" value="Metal-dep_hydrolase_composite"/>
</dbReference>
<dbReference type="PANTHER" id="PTHR43135:SF3">
    <property type="entry name" value="ALPHA-D-RIBOSE 1-METHYLPHOSPHONATE 5-TRIPHOSPHATE DIPHOSPHATASE"/>
    <property type="match status" value="1"/>
</dbReference>
<dbReference type="EMBL" id="JADIKC010000005">
    <property type="protein sequence ID" value="MBM7121868.1"/>
    <property type="molecule type" value="Genomic_DNA"/>
</dbReference>
<dbReference type="PANTHER" id="PTHR43135">
    <property type="entry name" value="ALPHA-D-RIBOSE 1-METHYLPHOSPHONATE 5-TRIPHOSPHATE DIPHOSPHATASE"/>
    <property type="match status" value="1"/>
</dbReference>
<reference evidence="2 3" key="1">
    <citation type="submission" date="2020-10" db="EMBL/GenBank/DDBJ databases">
        <title>Phylogeny of dyella-like bacteria.</title>
        <authorList>
            <person name="Fu J."/>
        </authorList>
    </citation>
    <scope>NUCLEOTIDE SEQUENCE [LARGE SCALE GENOMIC DNA]</scope>
    <source>
        <strain evidence="2 3">THG-B117</strain>
    </source>
</reference>
<organism evidence="2 3">
    <name type="scientific">Dyella kyungheensis</name>
    <dbReference type="NCBI Taxonomy" id="1242174"/>
    <lineage>
        <taxon>Bacteria</taxon>
        <taxon>Pseudomonadati</taxon>
        <taxon>Pseudomonadota</taxon>
        <taxon>Gammaproteobacteria</taxon>
        <taxon>Lysobacterales</taxon>
        <taxon>Rhodanobacteraceae</taxon>
        <taxon>Dyella</taxon>
    </lineage>
</organism>
<dbReference type="InterPro" id="IPR051781">
    <property type="entry name" value="Metallo-dep_Hydrolase"/>
</dbReference>
<name>A0ABS2JUX6_9GAMM</name>
<sequence length="454" mass="48431">MRRLLLGLLVVANLCPVAATAAEPASTAFVHVNVVPMDRERVLRDQTVIVEGDRIVAIGPHLAVPANARMIDGHGTAYLSPGLADMHTHSETRNDLGVYVAQGVTTVLQMGGARSGFLDSTVPAANKGAIPAPHVYAAFLVDGTPDYNGFLIKTPAEARAIVGLAKTNGYDFIKVYVGLAPDVFDALAEEGHRLGLPLVGHGVTSVRLEHQLAAGQVLVAHAEEFFYTYFTPRGVEETDTPPDIKRIPDAIALARKYHATVTADMATYAAIGHQIQHPDVVAGFLARPESAYLSPNDRLAWQRSDYVNKTAKLDAKLAFLRSMVKAMADANVELVTGTDAPAVPGMLPGFSLHDDLDELEASGLTRFQALSAATRNPGAFIARTKGGEPFGIVAAGDRADLVLSSENPLDNLSTLRTPLGVMAHGQWWDGQGLRQIADGVRDSYRRASAMPPAQ</sequence>
<feature type="chain" id="PRO_5046857434" evidence="1">
    <location>
        <begin position="22"/>
        <end position="454"/>
    </location>
</feature>
<evidence type="ECO:0000313" key="2">
    <source>
        <dbReference type="EMBL" id="MBM7121868.1"/>
    </source>
</evidence>
<feature type="signal peptide" evidence="1">
    <location>
        <begin position="1"/>
        <end position="21"/>
    </location>
</feature>
<evidence type="ECO:0000313" key="3">
    <source>
        <dbReference type="Proteomes" id="UP001430065"/>
    </source>
</evidence>
<dbReference type="RefSeq" id="WP_204636325.1">
    <property type="nucleotide sequence ID" value="NZ_JADIKC010000005.1"/>
</dbReference>